<evidence type="ECO:0000313" key="7">
    <source>
        <dbReference type="EMBL" id="MBA5245697.1"/>
    </source>
</evidence>
<dbReference type="InterPro" id="IPR036388">
    <property type="entry name" value="WH-like_DNA-bd_sf"/>
</dbReference>
<dbReference type="PROSITE" id="PS50995">
    <property type="entry name" value="HTH_MARR_2"/>
    <property type="match status" value="1"/>
</dbReference>
<dbReference type="Gene3D" id="1.10.10.10">
    <property type="entry name" value="Winged helix-like DNA-binding domain superfamily/Winged helix DNA-binding domain"/>
    <property type="match status" value="1"/>
</dbReference>
<keyword evidence="2" id="KW-0963">Cytoplasm</keyword>
<evidence type="ECO:0000256" key="1">
    <source>
        <dbReference type="ARBA" id="ARBA00004496"/>
    </source>
</evidence>
<dbReference type="Proteomes" id="UP000539710">
    <property type="component" value="Unassembled WGS sequence"/>
</dbReference>
<dbReference type="EMBL" id="JACEUX010000001">
    <property type="protein sequence ID" value="MBA5245697.1"/>
    <property type="molecule type" value="Genomic_DNA"/>
</dbReference>
<dbReference type="InterPro" id="IPR039422">
    <property type="entry name" value="MarR/SlyA-like"/>
</dbReference>
<feature type="domain" description="HTH marR-type" evidence="6">
    <location>
        <begin position="10"/>
        <end position="140"/>
    </location>
</feature>
<evidence type="ECO:0000256" key="4">
    <source>
        <dbReference type="ARBA" id="ARBA00023125"/>
    </source>
</evidence>
<dbReference type="EMBL" id="CP059472">
    <property type="protein sequence ID" value="QMS98896.1"/>
    <property type="molecule type" value="Genomic_DNA"/>
</dbReference>
<dbReference type="PANTHER" id="PTHR33164:SF5">
    <property type="entry name" value="ORGANIC HYDROPEROXIDE RESISTANCE TRANSCRIPTIONAL REGULATOR"/>
    <property type="match status" value="1"/>
</dbReference>
<dbReference type="Pfam" id="PF22381">
    <property type="entry name" value="Staph_reg_Sar_Rot"/>
    <property type="match status" value="1"/>
</dbReference>
<dbReference type="KEGG" id="cbau:H1R16_02490"/>
<gene>
    <name evidence="8" type="ORF">H1R16_02490</name>
    <name evidence="7" type="ORF">H2507_00785</name>
</gene>
<dbReference type="GO" id="GO:0005737">
    <property type="term" value="C:cytoplasm"/>
    <property type="evidence" value="ECO:0007669"/>
    <property type="project" value="UniProtKB-SubCell"/>
</dbReference>
<evidence type="ECO:0000313" key="10">
    <source>
        <dbReference type="Proteomes" id="UP000539710"/>
    </source>
</evidence>
<dbReference type="FunFam" id="1.10.10.10:FF:000163">
    <property type="entry name" value="MarR family transcriptional regulator"/>
    <property type="match status" value="1"/>
</dbReference>
<reference evidence="10" key="3">
    <citation type="submission" date="2020-07" db="EMBL/GenBank/DDBJ databases">
        <title>Flavobacterium sp. xlx-214.</title>
        <authorList>
            <person name="Yang C."/>
        </authorList>
    </citation>
    <scope>NUCLEOTIDE SEQUENCE [LARGE SCALE GENOMIC DNA]</scope>
    <source>
        <strain evidence="10">CX-624</strain>
    </source>
</reference>
<proteinExistence type="predicted"/>
<accession>A0A7D7LQK8</accession>
<keyword evidence="10" id="KW-1185">Reference proteome</keyword>
<reference evidence="7" key="4">
    <citation type="submission" date="2020-07" db="EMBL/GenBank/DDBJ databases">
        <authorList>
            <person name="Yang C."/>
        </authorList>
    </citation>
    <scope>NUCLEOTIDE SEQUENCE</scope>
    <source>
        <strain evidence="7">Cx-624</strain>
    </source>
</reference>
<sequence length="144" mass="16399">MGTADSLRLDGQLCFPLYALSREITGLYRPLLEELDLTYPQYLVMLVLWEQDGLAVCDLGNRLLLDSGTLTPLLKRLELKNFVARKRCSKDERVVHLFLTEIGKALQAKAMEIPARMLENIDVEENELNALKATLNKIINQIQK</sequence>
<evidence type="ECO:0000256" key="5">
    <source>
        <dbReference type="ARBA" id="ARBA00023163"/>
    </source>
</evidence>
<dbReference type="InterPro" id="IPR000835">
    <property type="entry name" value="HTH_MarR-typ"/>
</dbReference>
<dbReference type="PANTHER" id="PTHR33164">
    <property type="entry name" value="TRANSCRIPTIONAL REGULATOR, MARR FAMILY"/>
    <property type="match status" value="1"/>
</dbReference>
<reference evidence="8" key="1">
    <citation type="submission" date="2020-07" db="EMBL/GenBank/DDBJ databases">
        <title>Chryseobacterium sp. CX-624.</title>
        <authorList>
            <person name="Yang C."/>
        </authorList>
    </citation>
    <scope>NUCLEOTIDE SEQUENCE</scope>
    <source>
        <strain evidence="8">CX-624</strain>
    </source>
</reference>
<protein>
    <submittedName>
        <fullName evidence="8">MarR family transcriptional regulator</fullName>
    </submittedName>
</protein>
<keyword evidence="5" id="KW-0804">Transcription</keyword>
<dbReference type="GO" id="GO:0003677">
    <property type="term" value="F:DNA binding"/>
    <property type="evidence" value="ECO:0007669"/>
    <property type="project" value="UniProtKB-KW"/>
</dbReference>
<dbReference type="SMART" id="SM00347">
    <property type="entry name" value="HTH_MARR"/>
    <property type="match status" value="1"/>
</dbReference>
<organism evidence="8 9">
    <name type="scientific">Marnyiella aurantia</name>
    <dbReference type="NCBI Taxonomy" id="2758037"/>
    <lineage>
        <taxon>Bacteria</taxon>
        <taxon>Pseudomonadati</taxon>
        <taxon>Bacteroidota</taxon>
        <taxon>Flavobacteriia</taxon>
        <taxon>Flavobacteriales</taxon>
        <taxon>Weeksellaceae</taxon>
        <taxon>Marnyiella</taxon>
    </lineage>
</organism>
<dbReference type="SUPFAM" id="SSF46785">
    <property type="entry name" value="Winged helix' DNA-binding domain"/>
    <property type="match status" value="1"/>
</dbReference>
<evidence type="ECO:0000313" key="9">
    <source>
        <dbReference type="Proteomes" id="UP000515349"/>
    </source>
</evidence>
<dbReference type="GO" id="GO:0006950">
    <property type="term" value="P:response to stress"/>
    <property type="evidence" value="ECO:0007669"/>
    <property type="project" value="TreeGrafter"/>
</dbReference>
<evidence type="ECO:0000259" key="6">
    <source>
        <dbReference type="PROSITE" id="PS50995"/>
    </source>
</evidence>
<dbReference type="AlphaFoldDB" id="A0A7D7LQK8"/>
<dbReference type="InterPro" id="IPR036390">
    <property type="entry name" value="WH_DNA-bd_sf"/>
</dbReference>
<dbReference type="Proteomes" id="UP000515349">
    <property type="component" value="Chromosome"/>
</dbReference>
<keyword evidence="3" id="KW-0805">Transcription regulation</keyword>
<dbReference type="RefSeq" id="WP_181885821.1">
    <property type="nucleotide sequence ID" value="NZ_CP059472.1"/>
</dbReference>
<evidence type="ECO:0000256" key="3">
    <source>
        <dbReference type="ARBA" id="ARBA00023015"/>
    </source>
</evidence>
<evidence type="ECO:0000256" key="2">
    <source>
        <dbReference type="ARBA" id="ARBA00022490"/>
    </source>
</evidence>
<comment type="subcellular location">
    <subcellularLocation>
        <location evidence="1">Cytoplasm</location>
    </subcellularLocation>
</comment>
<dbReference type="GO" id="GO:0003700">
    <property type="term" value="F:DNA-binding transcription factor activity"/>
    <property type="evidence" value="ECO:0007669"/>
    <property type="project" value="InterPro"/>
</dbReference>
<reference evidence="9" key="2">
    <citation type="submission" date="2020-07" db="EMBL/GenBank/DDBJ databases">
        <title>Chryseobacterium sp.cx-624.</title>
        <authorList>
            <person name="Yang C."/>
        </authorList>
    </citation>
    <scope>NUCLEOTIDE SEQUENCE [LARGE SCALE GENOMIC DNA]</scope>
    <source>
        <strain evidence="9">cx-624</strain>
    </source>
</reference>
<dbReference type="InterPro" id="IPR055166">
    <property type="entry name" value="Transc_reg_Sar_Rot_HTH"/>
</dbReference>
<keyword evidence="4" id="KW-0238">DNA-binding</keyword>
<name>A0A7D7LQK8_9FLAO</name>
<evidence type="ECO:0000313" key="8">
    <source>
        <dbReference type="EMBL" id="QMS98896.1"/>
    </source>
</evidence>